<dbReference type="InterPro" id="IPR050341">
    <property type="entry name" value="PP1_catalytic_subunit"/>
</dbReference>
<dbReference type="Proteomes" id="UP001159427">
    <property type="component" value="Unassembled WGS sequence"/>
</dbReference>
<dbReference type="PANTHER" id="PTHR11668:SF513">
    <property type="entry name" value="SERINE_THREONINE-PROTEIN PHOSPHATASE"/>
    <property type="match status" value="1"/>
</dbReference>
<sequence>FRIYGFYDECKRRYNIKLWKTFTDCFNCLPIAAVVESTIFCCHGGLSPDLQDFDQLRDMQRPMDVPDKGLVCDLLWSDPDEDITGWGDNDRGVSWTFGGDVVRSFLNKHDLSLIARAHQVVEDGYRFFEKRKLVTLFSAPNYCGEFDNAGGVLVVSKNLMCSLSILKPESVTVTIKADDQTKDNISLELNQITAKLRVNDRVEKMAQSRAFISLKNHKENFKNNPKCRLINPAKNNLGLLSKQVLDRINNNIRSKTNSNHWRNTKSVIDWFSNIREKKHAFLPYAMQFTTVSDEDVEINTHSRKTLLFDENETWIKRCHSLMFNVPVGCYDRAEVCELAGLFTLSKLSSEFPNDGIGLYRDDGLAVLKNINARSADKARKVFCNLGLSTLGAREPVPGHWHKMALCSHFEYIATPFRPVRRHFET</sequence>
<proteinExistence type="predicted"/>
<dbReference type="PRINTS" id="PR00114">
    <property type="entry name" value="STPHPHTASE"/>
</dbReference>
<dbReference type="InterPro" id="IPR029052">
    <property type="entry name" value="Metallo-depent_PP-like"/>
</dbReference>
<dbReference type="EMBL" id="CALNXI010000912">
    <property type="protein sequence ID" value="CAH3146492.1"/>
    <property type="molecule type" value="Genomic_DNA"/>
</dbReference>
<dbReference type="SMART" id="SM00156">
    <property type="entry name" value="PP2Ac"/>
    <property type="match status" value="1"/>
</dbReference>
<gene>
    <name evidence="2" type="ORF">PEVE_00043957</name>
</gene>
<reference evidence="2 3" key="1">
    <citation type="submission" date="2022-05" db="EMBL/GenBank/DDBJ databases">
        <authorList>
            <consortium name="Genoscope - CEA"/>
            <person name="William W."/>
        </authorList>
    </citation>
    <scope>NUCLEOTIDE SEQUENCE [LARGE SCALE GENOMIC DNA]</scope>
</reference>
<comment type="caution">
    <text evidence="2">The sequence shown here is derived from an EMBL/GenBank/DDBJ whole genome shotgun (WGS) entry which is preliminary data.</text>
</comment>
<organism evidence="2 3">
    <name type="scientific">Porites evermanni</name>
    <dbReference type="NCBI Taxonomy" id="104178"/>
    <lineage>
        <taxon>Eukaryota</taxon>
        <taxon>Metazoa</taxon>
        <taxon>Cnidaria</taxon>
        <taxon>Anthozoa</taxon>
        <taxon>Hexacorallia</taxon>
        <taxon>Scleractinia</taxon>
        <taxon>Fungiina</taxon>
        <taxon>Poritidae</taxon>
        <taxon>Porites</taxon>
    </lineage>
</organism>
<evidence type="ECO:0000313" key="3">
    <source>
        <dbReference type="Proteomes" id="UP001159427"/>
    </source>
</evidence>
<dbReference type="Gene3D" id="3.60.21.10">
    <property type="match status" value="1"/>
</dbReference>
<feature type="non-terminal residue" evidence="2">
    <location>
        <position position="1"/>
    </location>
</feature>
<dbReference type="InterPro" id="IPR006186">
    <property type="entry name" value="Ser/Thr-sp_prot-phosphatase"/>
</dbReference>
<name>A0ABN8PMU5_9CNID</name>
<dbReference type="InterPro" id="IPR004843">
    <property type="entry name" value="Calcineurin-like_PHP"/>
</dbReference>
<dbReference type="PANTHER" id="PTHR11668">
    <property type="entry name" value="SERINE/THREONINE PROTEIN PHOSPHATASE"/>
    <property type="match status" value="1"/>
</dbReference>
<feature type="domain" description="Serine/threonine specific protein phosphatases" evidence="1">
    <location>
        <begin position="1"/>
        <end position="170"/>
    </location>
</feature>
<evidence type="ECO:0000259" key="1">
    <source>
        <dbReference type="SMART" id="SM00156"/>
    </source>
</evidence>
<evidence type="ECO:0000313" key="2">
    <source>
        <dbReference type="EMBL" id="CAH3146492.1"/>
    </source>
</evidence>
<keyword evidence="3" id="KW-1185">Reference proteome</keyword>
<dbReference type="Pfam" id="PF00149">
    <property type="entry name" value="Metallophos"/>
    <property type="match status" value="1"/>
</dbReference>
<protein>
    <recommendedName>
        <fullName evidence="1">Serine/threonine specific protein phosphatases domain-containing protein</fullName>
    </recommendedName>
</protein>
<dbReference type="SUPFAM" id="SSF56300">
    <property type="entry name" value="Metallo-dependent phosphatases"/>
    <property type="match status" value="1"/>
</dbReference>
<accession>A0ABN8PMU5</accession>